<dbReference type="OrthoDB" id="259433at2"/>
<evidence type="ECO:0008006" key="4">
    <source>
        <dbReference type="Google" id="ProtNLM"/>
    </source>
</evidence>
<organism evidence="2 3">
    <name type="scientific">Roseimaritima ulvae</name>
    <dbReference type="NCBI Taxonomy" id="980254"/>
    <lineage>
        <taxon>Bacteria</taxon>
        <taxon>Pseudomonadati</taxon>
        <taxon>Planctomycetota</taxon>
        <taxon>Planctomycetia</taxon>
        <taxon>Pirellulales</taxon>
        <taxon>Pirellulaceae</taxon>
        <taxon>Roseimaritima</taxon>
    </lineage>
</organism>
<name>A0A5B9R9H3_9BACT</name>
<reference evidence="2 3" key="1">
    <citation type="submission" date="2019-08" db="EMBL/GenBank/DDBJ databases">
        <title>Deep-cultivation of Planctomycetes and their phenomic and genomic characterization uncovers novel biology.</title>
        <authorList>
            <person name="Wiegand S."/>
            <person name="Jogler M."/>
            <person name="Boedeker C."/>
            <person name="Pinto D."/>
            <person name="Vollmers J."/>
            <person name="Rivas-Marin E."/>
            <person name="Kohn T."/>
            <person name="Peeters S.H."/>
            <person name="Heuer A."/>
            <person name="Rast P."/>
            <person name="Oberbeckmann S."/>
            <person name="Bunk B."/>
            <person name="Jeske O."/>
            <person name="Meyerdierks A."/>
            <person name="Storesund J.E."/>
            <person name="Kallscheuer N."/>
            <person name="Luecker S."/>
            <person name="Lage O.M."/>
            <person name="Pohl T."/>
            <person name="Merkel B.J."/>
            <person name="Hornburger P."/>
            <person name="Mueller R.-W."/>
            <person name="Bruemmer F."/>
            <person name="Labrenz M."/>
            <person name="Spormann A.M."/>
            <person name="Op den Camp H."/>
            <person name="Overmann J."/>
            <person name="Amann R."/>
            <person name="Jetten M.S.M."/>
            <person name="Mascher T."/>
            <person name="Medema M.H."/>
            <person name="Devos D.P."/>
            <person name="Kaster A.-K."/>
            <person name="Ovreas L."/>
            <person name="Rohde M."/>
            <person name="Galperin M.Y."/>
            <person name="Jogler C."/>
        </authorList>
    </citation>
    <scope>NUCLEOTIDE SEQUENCE [LARGE SCALE GENOMIC DNA]</scope>
    <source>
        <strain evidence="2 3">UC8</strain>
    </source>
</reference>
<evidence type="ECO:0000313" key="3">
    <source>
        <dbReference type="Proteomes" id="UP000325286"/>
    </source>
</evidence>
<sequence>MKVTRRLYFCTRLLPGFSGSARRGGFTLLELSLSVLIVSLLMLGLFSSVQLVTTASRLQDGPVGQTTDLARHLEQLSADVRLAQTLVERSSDAVEMTVPDQDGDGDAEIIRYQWWGAVDQRWTRTVTYSLTPNEPVTTVLANNVTQLDLSYLAATYGPADTDQEIESDEVLLLAHDDRPADSGKRVLFIVSDPDSLRNRDADKLAWMQSWGYTVEPIAASASASSLQQAWQRNDVIYISETTSSNTLGSKVTDAPIGVVCEEAYLCDELGVTTSVGNAVDYQYLSSTVGTHFLTEGWLPGDAVSISTKRQTVRNLSDDESDQAPGLQVLATRAGQPALAVLDQHAQLIASDADAGLTAGETTVFSQWSPTSEISNDTVASKVALDEDAMVSSITAYVKLPFAGSTRFAIFADNAGEPGDLIAETGIAYTLFSATGWVKIDFADACMLEAGDYWLAIAVPSGVQVRYDDSGGTSRCSSTHSLAGFDSSWQNTFGPDPNNARLSAYLTYDAIRYAAGRRVFLPWGSSGFEVTHLNEQGQGLMLRALQWAADAVPDNPGLDLPLSGSLSGGQYLAPPLPDNATGWRVTRLFCRLKKLEDASYQNVQFRLVSATLDERPSPYLLEEASVVFDYQFSSKDYVWYEIPFAASGDLRTDRGVCLTVSGGGAQAAVILNYDDGAKPTTGDTLLLQSLDQGNTWSPPSAEADLRFYLYGHYQTRGEPQW</sequence>
<dbReference type="EMBL" id="CP042914">
    <property type="protein sequence ID" value="QEG43473.1"/>
    <property type="molecule type" value="Genomic_DNA"/>
</dbReference>
<proteinExistence type="predicted"/>
<protein>
    <recommendedName>
        <fullName evidence="4">Prepilin-type N-terminal cleavage/methylation domain-containing protein</fullName>
    </recommendedName>
</protein>
<keyword evidence="1" id="KW-0812">Transmembrane</keyword>
<keyword evidence="1" id="KW-0472">Membrane</keyword>
<accession>A0A5B9R9H3</accession>
<feature type="transmembrane region" description="Helical" evidence="1">
    <location>
        <begin position="28"/>
        <end position="49"/>
    </location>
</feature>
<evidence type="ECO:0000313" key="2">
    <source>
        <dbReference type="EMBL" id="QEG43473.1"/>
    </source>
</evidence>
<keyword evidence="3" id="KW-1185">Reference proteome</keyword>
<keyword evidence="1" id="KW-1133">Transmembrane helix</keyword>
<gene>
    <name evidence="2" type="ORF">UC8_55230</name>
</gene>
<dbReference type="AlphaFoldDB" id="A0A5B9R9H3"/>
<dbReference type="RefSeq" id="WP_068129711.1">
    <property type="nucleotide sequence ID" value="NZ_CP042914.1"/>
</dbReference>
<dbReference type="Proteomes" id="UP000325286">
    <property type="component" value="Chromosome"/>
</dbReference>
<dbReference type="InterPro" id="IPR012902">
    <property type="entry name" value="N_methyl_site"/>
</dbReference>
<dbReference type="KEGG" id="rul:UC8_55230"/>
<evidence type="ECO:0000256" key="1">
    <source>
        <dbReference type="SAM" id="Phobius"/>
    </source>
</evidence>
<dbReference type="PROSITE" id="PS00409">
    <property type="entry name" value="PROKAR_NTER_METHYL"/>
    <property type="match status" value="1"/>
</dbReference>